<name>A0A8S5PRI8_9CAUD</name>
<feature type="region of interest" description="Disordered" evidence="1">
    <location>
        <begin position="70"/>
        <end position="102"/>
    </location>
</feature>
<dbReference type="EMBL" id="BK015482">
    <property type="protein sequence ID" value="DAE09115.1"/>
    <property type="molecule type" value="Genomic_DNA"/>
</dbReference>
<organism evidence="2">
    <name type="scientific">Myoviridae sp. ctEg02</name>
    <dbReference type="NCBI Taxonomy" id="2825061"/>
    <lineage>
        <taxon>Viruses</taxon>
        <taxon>Duplodnaviria</taxon>
        <taxon>Heunggongvirae</taxon>
        <taxon>Uroviricota</taxon>
        <taxon>Caudoviricetes</taxon>
    </lineage>
</organism>
<evidence type="ECO:0000256" key="1">
    <source>
        <dbReference type="SAM" id="MobiDB-lite"/>
    </source>
</evidence>
<feature type="compositionally biased region" description="Polar residues" evidence="1">
    <location>
        <begin position="70"/>
        <end position="83"/>
    </location>
</feature>
<evidence type="ECO:0000313" key="2">
    <source>
        <dbReference type="EMBL" id="DAE09115.1"/>
    </source>
</evidence>
<reference evidence="2" key="1">
    <citation type="journal article" date="2021" name="Proc. Natl. Acad. Sci. U.S.A.">
        <title>A Catalog of Tens of Thousands of Viruses from Human Metagenomes Reveals Hidden Associations with Chronic Diseases.</title>
        <authorList>
            <person name="Tisza M.J."/>
            <person name="Buck C.B."/>
        </authorList>
    </citation>
    <scope>NUCLEOTIDE SEQUENCE</scope>
    <source>
        <strain evidence="2">CtEg02</strain>
    </source>
</reference>
<proteinExistence type="predicted"/>
<protein>
    <submittedName>
        <fullName evidence="2">Uncharacterized protein</fullName>
    </submittedName>
</protein>
<accession>A0A8S5PRI8</accession>
<sequence>MDSQSNRAAIVAPPVWPAFFLFSQKTFMPSFLLFLGPRTVRQIILPRGPFPLQLRTPVTGLIGHRWPVHSSSTLSRTSNQNRGASGCHGDEHSGGYERSNGPAHCSRRHATLLRDGFLPHADFSGPLVHVYGEHHTYKLFRWRKFCLKKLTLERVGVHSCTGHSQNIRPTMAPMQPPTPERAVIMAMAVVLLPCRSPRSRAHVSAITEI</sequence>